<feature type="compositionally biased region" description="Low complexity" evidence="1">
    <location>
        <begin position="36"/>
        <end position="46"/>
    </location>
</feature>
<gene>
    <name evidence="2" type="ORF">FIBSPDRAFT_858722</name>
</gene>
<reference evidence="2 3" key="1">
    <citation type="journal article" date="2016" name="Mol. Biol. Evol.">
        <title>Comparative Genomics of Early-Diverging Mushroom-Forming Fungi Provides Insights into the Origins of Lignocellulose Decay Capabilities.</title>
        <authorList>
            <person name="Nagy L.G."/>
            <person name="Riley R."/>
            <person name="Tritt A."/>
            <person name="Adam C."/>
            <person name="Daum C."/>
            <person name="Floudas D."/>
            <person name="Sun H."/>
            <person name="Yadav J.S."/>
            <person name="Pangilinan J."/>
            <person name="Larsson K.H."/>
            <person name="Matsuura K."/>
            <person name="Barry K."/>
            <person name="Labutti K."/>
            <person name="Kuo R."/>
            <person name="Ohm R.A."/>
            <person name="Bhattacharya S.S."/>
            <person name="Shirouzu T."/>
            <person name="Yoshinaga Y."/>
            <person name="Martin F.M."/>
            <person name="Grigoriev I.V."/>
            <person name="Hibbett D.S."/>
        </authorList>
    </citation>
    <scope>NUCLEOTIDE SEQUENCE [LARGE SCALE GENOMIC DNA]</scope>
    <source>
        <strain evidence="2 3">CBS 109695</strain>
    </source>
</reference>
<keyword evidence="3" id="KW-1185">Reference proteome</keyword>
<proteinExistence type="predicted"/>
<evidence type="ECO:0000256" key="1">
    <source>
        <dbReference type="SAM" id="MobiDB-lite"/>
    </source>
</evidence>
<organism evidence="2 3">
    <name type="scientific">Athelia psychrophila</name>
    <dbReference type="NCBI Taxonomy" id="1759441"/>
    <lineage>
        <taxon>Eukaryota</taxon>
        <taxon>Fungi</taxon>
        <taxon>Dikarya</taxon>
        <taxon>Basidiomycota</taxon>
        <taxon>Agaricomycotina</taxon>
        <taxon>Agaricomycetes</taxon>
        <taxon>Agaricomycetidae</taxon>
        <taxon>Atheliales</taxon>
        <taxon>Atheliaceae</taxon>
        <taxon>Athelia</taxon>
    </lineage>
</organism>
<dbReference type="EMBL" id="KV417534">
    <property type="protein sequence ID" value="KZP23167.1"/>
    <property type="molecule type" value="Genomic_DNA"/>
</dbReference>
<dbReference type="Proteomes" id="UP000076532">
    <property type="component" value="Unassembled WGS sequence"/>
</dbReference>
<sequence length="84" mass="9182">MDRRDFNSPAAAASLAAQGVGTIFGAAYWTGFYSEPPNFNTQQDQTPQPPTRLQDFLSPRLPYTHAFEQDSCGEENAGGPITEE</sequence>
<accession>A0A166LP19</accession>
<dbReference type="AlphaFoldDB" id="A0A166LP19"/>
<feature type="region of interest" description="Disordered" evidence="1">
    <location>
        <begin position="35"/>
        <end position="54"/>
    </location>
</feature>
<name>A0A166LP19_9AGAM</name>
<evidence type="ECO:0000313" key="2">
    <source>
        <dbReference type="EMBL" id="KZP23167.1"/>
    </source>
</evidence>
<evidence type="ECO:0000313" key="3">
    <source>
        <dbReference type="Proteomes" id="UP000076532"/>
    </source>
</evidence>
<protein>
    <submittedName>
        <fullName evidence="2">Uncharacterized protein</fullName>
    </submittedName>
</protein>